<dbReference type="RefSeq" id="WP_106012771.1">
    <property type="nucleotide sequence ID" value="NZ_CP027226.1"/>
</dbReference>
<evidence type="ECO:0000313" key="2">
    <source>
        <dbReference type="Proteomes" id="UP000237947"/>
    </source>
</evidence>
<proteinExistence type="predicted"/>
<dbReference type="KEGG" id="fsa:C5Q98_06170"/>
<keyword evidence="2" id="KW-1185">Reference proteome</keyword>
<evidence type="ECO:0000313" key="1">
    <source>
        <dbReference type="EMBL" id="AVM42821.1"/>
    </source>
</evidence>
<organism evidence="1 2">
    <name type="scientific">Fastidiosipila sanguinis</name>
    <dbReference type="NCBI Taxonomy" id="236753"/>
    <lineage>
        <taxon>Bacteria</taxon>
        <taxon>Bacillati</taxon>
        <taxon>Bacillota</taxon>
        <taxon>Clostridia</taxon>
        <taxon>Eubacteriales</taxon>
        <taxon>Oscillospiraceae</taxon>
        <taxon>Fastidiosipila</taxon>
    </lineage>
</organism>
<gene>
    <name evidence="1" type="ORF">C5Q98_06170</name>
</gene>
<sequence>MANIIDISKKLQAVKPKLQLGKDEIYEVNDDKNIILQAQQLSQKENSVGFTELEETIRLLLGEDQTARLVELHPGILDSVTQLTVLFTAIMASINGLSYEEMESSIRFQTKSIK</sequence>
<protein>
    <submittedName>
        <fullName evidence="1">Uncharacterized protein</fullName>
    </submittedName>
</protein>
<dbReference type="EMBL" id="CP027226">
    <property type="protein sequence ID" value="AVM42821.1"/>
    <property type="molecule type" value="Genomic_DNA"/>
</dbReference>
<name>A0A2S0KP57_9FIRM</name>
<accession>A0A2S0KP57</accession>
<reference evidence="2" key="1">
    <citation type="submission" date="2018-02" db="EMBL/GenBank/DDBJ databases">
        <authorList>
            <person name="Holder M.E."/>
            <person name="Ajami N.J."/>
            <person name="Petrosino J.F."/>
        </authorList>
    </citation>
    <scope>NUCLEOTIDE SEQUENCE [LARGE SCALE GENOMIC DNA]</scope>
    <source>
        <strain evidence="2">CCUG 47711</strain>
    </source>
</reference>
<dbReference type="AlphaFoldDB" id="A0A2S0KP57"/>
<dbReference type="Proteomes" id="UP000237947">
    <property type="component" value="Chromosome"/>
</dbReference>